<keyword evidence="1" id="KW-0812">Transmembrane</keyword>
<dbReference type="EMBL" id="JAWDIO010000002">
    <property type="protein sequence ID" value="MDU0353117.1"/>
    <property type="molecule type" value="Genomic_DNA"/>
</dbReference>
<keyword evidence="1" id="KW-1133">Transmembrane helix</keyword>
<dbReference type="RefSeq" id="WP_316024811.1">
    <property type="nucleotide sequence ID" value="NZ_JAWDIO010000002.1"/>
</dbReference>
<reference evidence="2 3" key="1">
    <citation type="submission" date="2023-10" db="EMBL/GenBank/DDBJ databases">
        <title>Glaciecola aquimarina strain GGW-M5 nov., isolated from a coastal seawater.</title>
        <authorList>
            <person name="Bayburt H."/>
            <person name="Kim J.M."/>
            <person name="Choi B.J."/>
            <person name="Jeon C.O."/>
        </authorList>
    </citation>
    <scope>NUCLEOTIDE SEQUENCE [LARGE SCALE GENOMIC DNA]</scope>
    <source>
        <strain evidence="2 3">KCTC 32108</strain>
    </source>
</reference>
<proteinExistence type="predicted"/>
<organism evidence="2 3">
    <name type="scientific">Paraglaciecola aquimarina</name>
    <dbReference type="NCBI Taxonomy" id="1235557"/>
    <lineage>
        <taxon>Bacteria</taxon>
        <taxon>Pseudomonadati</taxon>
        <taxon>Pseudomonadota</taxon>
        <taxon>Gammaproteobacteria</taxon>
        <taxon>Alteromonadales</taxon>
        <taxon>Alteromonadaceae</taxon>
        <taxon>Paraglaciecola</taxon>
    </lineage>
</organism>
<dbReference type="InterPro" id="IPR012902">
    <property type="entry name" value="N_methyl_site"/>
</dbReference>
<comment type="caution">
    <text evidence="2">The sequence shown here is derived from an EMBL/GenBank/DDBJ whole genome shotgun (WGS) entry which is preliminary data.</text>
</comment>
<protein>
    <submittedName>
        <fullName evidence="2">Type II secretion system protein</fullName>
    </submittedName>
</protein>
<dbReference type="Pfam" id="PF07963">
    <property type="entry name" value="N_methyl"/>
    <property type="match status" value="1"/>
</dbReference>
<dbReference type="NCBIfam" id="TIGR02532">
    <property type="entry name" value="IV_pilin_GFxxxE"/>
    <property type="match status" value="1"/>
</dbReference>
<dbReference type="PROSITE" id="PS00409">
    <property type="entry name" value="PROKAR_NTER_METHYL"/>
    <property type="match status" value="1"/>
</dbReference>
<dbReference type="Proteomes" id="UP001247805">
    <property type="component" value="Unassembled WGS sequence"/>
</dbReference>
<sequence length="285" mass="31113">MASKVGSKTNSGFTLVELITVIIVLGVVSVGISGFIRTGMDIYTDVNERDQVLSESRFVVERLNREVRQAIPNSARVKSNSINTIQCLEFVPALWASFYTSLSVYPDTTAQGTIVEFGDNLAGFQLSSTGTDYGFVYPVSPADIYDGDSAKRREVLSCTDTDDSNCATAGSVEHTASLTFADPFADKSPASRIYFARYAVSYCAHSSGNIVRHQTSIDEEQTVYSSGGVLMSTALKNNWNNTDDLPFRVSQPSLTRNGLVNLLLAFELNEEVVNYNVEVHIPNVP</sequence>
<gene>
    <name evidence="2" type="ORF">RS130_03495</name>
</gene>
<feature type="transmembrane region" description="Helical" evidence="1">
    <location>
        <begin position="12"/>
        <end position="36"/>
    </location>
</feature>
<keyword evidence="3" id="KW-1185">Reference proteome</keyword>
<accession>A0ABU3SSX5</accession>
<evidence type="ECO:0000256" key="1">
    <source>
        <dbReference type="SAM" id="Phobius"/>
    </source>
</evidence>
<name>A0ABU3SSX5_9ALTE</name>
<evidence type="ECO:0000313" key="2">
    <source>
        <dbReference type="EMBL" id="MDU0353117.1"/>
    </source>
</evidence>
<keyword evidence="1" id="KW-0472">Membrane</keyword>
<evidence type="ECO:0000313" key="3">
    <source>
        <dbReference type="Proteomes" id="UP001247805"/>
    </source>
</evidence>